<dbReference type="Pfam" id="PF05420">
    <property type="entry name" value="BCSC_C"/>
    <property type="match status" value="1"/>
</dbReference>
<dbReference type="PANTHER" id="PTHR12558:SF47">
    <property type="entry name" value="LIPOPOLYSACCHARIDE ASSEMBLY PROTEIN B"/>
    <property type="match status" value="1"/>
</dbReference>
<evidence type="ECO:0000313" key="14">
    <source>
        <dbReference type="Proteomes" id="UP000637769"/>
    </source>
</evidence>
<evidence type="ECO:0000256" key="3">
    <source>
        <dbReference type="ARBA" id="ARBA00005886"/>
    </source>
</evidence>
<keyword evidence="6" id="KW-0802">TPR repeat</keyword>
<dbReference type="SMART" id="SM00028">
    <property type="entry name" value="TPR"/>
    <property type="match status" value="5"/>
</dbReference>
<evidence type="ECO:0000256" key="1">
    <source>
        <dbReference type="ARBA" id="ARBA00004339"/>
    </source>
</evidence>
<evidence type="ECO:0000256" key="4">
    <source>
        <dbReference type="ARBA" id="ARBA00022729"/>
    </source>
</evidence>
<evidence type="ECO:0000256" key="2">
    <source>
        <dbReference type="ARBA" id="ARBA00005186"/>
    </source>
</evidence>
<feature type="region of interest" description="Disordered" evidence="10">
    <location>
        <begin position="28"/>
        <end position="52"/>
    </location>
</feature>
<dbReference type="Proteomes" id="UP000637769">
    <property type="component" value="Unassembled WGS sequence"/>
</dbReference>
<organism evidence="13 14">
    <name type="scientific">Asaia siamensis</name>
    <dbReference type="NCBI Taxonomy" id="110479"/>
    <lineage>
        <taxon>Bacteria</taxon>
        <taxon>Pseudomonadati</taxon>
        <taxon>Pseudomonadota</taxon>
        <taxon>Alphaproteobacteria</taxon>
        <taxon>Acetobacterales</taxon>
        <taxon>Acetobacteraceae</taxon>
        <taxon>Asaia</taxon>
    </lineage>
</organism>
<name>A0ABQ1MGR4_9PROT</name>
<evidence type="ECO:0000256" key="5">
    <source>
        <dbReference type="ARBA" id="ARBA00022737"/>
    </source>
</evidence>
<feature type="signal peptide" evidence="11">
    <location>
        <begin position="1"/>
        <end position="25"/>
    </location>
</feature>
<comment type="caution">
    <text evidence="13">The sequence shown here is derived from an EMBL/GenBank/DDBJ whole genome shotgun (WGS) entry which is preliminary data.</text>
</comment>
<proteinExistence type="inferred from homology"/>
<evidence type="ECO:0000313" key="13">
    <source>
        <dbReference type="EMBL" id="GGC40362.1"/>
    </source>
</evidence>
<dbReference type="SUPFAM" id="SSF48452">
    <property type="entry name" value="TPR-like"/>
    <property type="match status" value="4"/>
</dbReference>
<dbReference type="InterPro" id="IPR008410">
    <property type="entry name" value="BCSC_C"/>
</dbReference>
<evidence type="ECO:0000256" key="9">
    <source>
        <dbReference type="ARBA" id="ARBA00023237"/>
    </source>
</evidence>
<keyword evidence="7" id="KW-0135">Cellulose biosynthesis</keyword>
<dbReference type="InterPro" id="IPR011990">
    <property type="entry name" value="TPR-like_helical_dom_sf"/>
</dbReference>
<dbReference type="InterPro" id="IPR003921">
    <property type="entry name" value="Cell_synth_C"/>
</dbReference>
<comment type="subcellular location">
    <subcellularLocation>
        <location evidence="1">Cell outer membrane</location>
        <topology evidence="1">Peripheral membrane protein</topology>
    </subcellularLocation>
</comment>
<evidence type="ECO:0000256" key="7">
    <source>
        <dbReference type="ARBA" id="ARBA00022916"/>
    </source>
</evidence>
<evidence type="ECO:0000256" key="6">
    <source>
        <dbReference type="ARBA" id="ARBA00022803"/>
    </source>
</evidence>
<dbReference type="Pfam" id="PF14559">
    <property type="entry name" value="TPR_19"/>
    <property type="match status" value="3"/>
</dbReference>
<evidence type="ECO:0000256" key="11">
    <source>
        <dbReference type="SAM" id="SignalP"/>
    </source>
</evidence>
<dbReference type="PANTHER" id="PTHR12558">
    <property type="entry name" value="CELL DIVISION CYCLE 16,23,27"/>
    <property type="match status" value="1"/>
</dbReference>
<gene>
    <name evidence="13" type="primary">wssE</name>
    <name evidence="13" type="ORF">GCM10007207_27250</name>
</gene>
<dbReference type="InterPro" id="IPR019734">
    <property type="entry name" value="TPR_rpt"/>
</dbReference>
<feature type="domain" description="Cellulose synthase operon C C-terminal" evidence="12">
    <location>
        <begin position="900"/>
        <end position="1236"/>
    </location>
</feature>
<dbReference type="Gene3D" id="1.25.40.10">
    <property type="entry name" value="Tetratricopeptide repeat domain"/>
    <property type="match status" value="4"/>
</dbReference>
<keyword evidence="4 11" id="KW-0732">Signal</keyword>
<keyword evidence="9" id="KW-0998">Cell outer membrane</keyword>
<dbReference type="EMBL" id="BMCH01000008">
    <property type="protein sequence ID" value="GGC40362.1"/>
    <property type="molecule type" value="Genomic_DNA"/>
</dbReference>
<comment type="pathway">
    <text evidence="2">Glycan metabolism; bacterial cellulose biosynthesis.</text>
</comment>
<evidence type="ECO:0000256" key="8">
    <source>
        <dbReference type="ARBA" id="ARBA00023136"/>
    </source>
</evidence>
<sequence>MTNKFRRARMALPTIACTLAVHAHAAPQGDAAPVPNGGQESSQPARVLQPSDNSRIVPSVIRRARYWLEHDRIDDARIALNQAIQLAPNDPDVLALQGQMSLRDGDIASAHKIMKQIRDQNTDPDAGRLLDMDLQARSAPGADIQNARELARKGATAQAAAAYIKAFPDRPPALYALEYYRTLAGVPDQRSKAQQGLAKLVRTSPDNIEYQIAYAQSLVWDEETRVAGIKRFEALAKMPGLAENQKQQINGTTRQSVLWLPATKASDPVISDYLVSHPEDKDIQALRGRAISGLTRPDELARQRGWDALRENNLSGAEAAFRQSLTLSPNDADTLGGLGVTLLRLKRDAEAKTFLDRAIAADPASADRWRAASNGAVLSDTYAKANYLFAKERYTETLALINPLIARSPQQSWLRAMRADILERTGRRDDAIAAYRDLVRTAPGNVSYRERLVRALIEDRQFDEARTMLEQSPIANAQLRALLYDTEAAQAPSKAERLMVMQRADRDNALSPWSRLHYAQALLSENRRRDADDVMAPLVQEASANDSQAVAAALFYSAQTGDLQSVRRLRPLLSEKAMTPELRAVLRSAAFREDMANAPADRDAARFYFAHLLDSDDPDGSLTQQAAIMLYDRGDATGAAQLLTIQMSRMSAGMTQAQELAYAGAFLHMHDLERARRLIASARARPLTLEQEALLTQLDTSLAVSTSDRLNERGDRAKAYEALAPALNRASPPVAANLALARLYSSGGQNAQAYQINLQAVQHDPADLDARLALIETVIAMHRYAEASGYVQQMNAIAPTDPRSWYAAAQLDRARGNIRAAVRELAQARLLRIEQLSPGPNAGYRSNNPFAAEDATLATNDTDLLIRRVDGDLNEITDSLAASVNITPGIDTRSGSGLSGLNNVTADVSGRLPLGTGHLTLGATPTFLSSRSYNSGDTTGPSYIGYNPLAAVKGGALNQRSSFNATGVALSAAYDWRWLHLDVGSSPLGFAVNNILGGVKFSPQIARKTILTVGAERRAVQDSVLSYAGLKDASGATWGGVARNRVYAQLAYGDSNASLYVRGGGSYLTGRNTKSNTGYEAGAGGQVRVWDHGTQNIHVGMDLTWFGYDRNEYKFSFGNGGYFSPQDFLAFTFPVTYAGSYKQLDWRVIGRAGYQTYHSSQAETFPNSAADQNLLANIAPLYAYQSGDSGNGLTGGVNGTVDYRVTPNLRLSLNADYQRAGPWNEVRAFVAAKYSFLGTK</sequence>
<comment type="similarity">
    <text evidence="3">Belongs to the AcsC/BcsC family.</text>
</comment>
<keyword evidence="14" id="KW-1185">Reference proteome</keyword>
<feature type="chain" id="PRO_5047517633" evidence="11">
    <location>
        <begin position="26"/>
        <end position="1240"/>
    </location>
</feature>
<dbReference type="RefSeq" id="WP_188427372.1">
    <property type="nucleotide sequence ID" value="NZ_BMCH01000008.1"/>
</dbReference>
<evidence type="ECO:0000259" key="12">
    <source>
        <dbReference type="Pfam" id="PF05420"/>
    </source>
</evidence>
<keyword evidence="8" id="KW-0472">Membrane</keyword>
<reference evidence="14" key="1">
    <citation type="journal article" date="2019" name="Int. J. Syst. Evol. Microbiol.">
        <title>The Global Catalogue of Microorganisms (GCM) 10K type strain sequencing project: providing services to taxonomists for standard genome sequencing and annotation.</title>
        <authorList>
            <consortium name="The Broad Institute Genomics Platform"/>
            <consortium name="The Broad Institute Genome Sequencing Center for Infectious Disease"/>
            <person name="Wu L."/>
            <person name="Ma J."/>
        </authorList>
    </citation>
    <scope>NUCLEOTIDE SEQUENCE [LARGE SCALE GENOMIC DNA]</scope>
    <source>
        <strain evidence="14">CCM 7132</strain>
    </source>
</reference>
<accession>A0ABQ1MGR4</accession>
<protein>
    <submittedName>
        <fullName evidence="13">Cellulose synthase</fullName>
    </submittedName>
</protein>
<dbReference type="PRINTS" id="PR01441">
    <property type="entry name" value="CELLSNTHASEC"/>
</dbReference>
<evidence type="ECO:0000256" key="10">
    <source>
        <dbReference type="SAM" id="MobiDB-lite"/>
    </source>
</evidence>
<keyword evidence="5" id="KW-0677">Repeat</keyword>
<feature type="compositionally biased region" description="Polar residues" evidence="10">
    <location>
        <begin position="38"/>
        <end position="52"/>
    </location>
</feature>